<dbReference type="PANTHER" id="PTHR48050">
    <property type="entry name" value="STEROL 3-BETA-GLUCOSYLTRANSFERASE"/>
    <property type="match status" value="1"/>
</dbReference>
<dbReference type="EMBL" id="CP001682">
    <property type="protein sequence ID" value="ACU94751.1"/>
    <property type="molecule type" value="Genomic_DNA"/>
</dbReference>
<dbReference type="InterPro" id="IPR002213">
    <property type="entry name" value="UDP_glucos_trans"/>
</dbReference>
<dbReference type="InterPro" id="IPR010610">
    <property type="entry name" value="EryCIII-like_C"/>
</dbReference>
<dbReference type="Proteomes" id="UP000000954">
    <property type="component" value="Chromosome"/>
</dbReference>
<dbReference type="InterPro" id="IPR050426">
    <property type="entry name" value="Glycosyltransferase_28"/>
</dbReference>
<dbReference type="InterPro" id="IPR004276">
    <property type="entry name" value="GlycoTrans_28_N"/>
</dbReference>
<dbReference type="Pfam" id="PF03033">
    <property type="entry name" value="Glyco_transf_28"/>
    <property type="match status" value="1"/>
</dbReference>
<dbReference type="eggNOG" id="COG1819">
    <property type="taxonomic scope" value="Bacteria"/>
</dbReference>
<dbReference type="AlphaFoldDB" id="C7MPB1"/>
<name>C7MPB1_CRYCD</name>
<evidence type="ECO:0000259" key="1">
    <source>
        <dbReference type="Pfam" id="PF03033"/>
    </source>
</evidence>
<dbReference type="CDD" id="cd03784">
    <property type="entry name" value="GT1_Gtf-like"/>
    <property type="match status" value="1"/>
</dbReference>
<dbReference type="HOGENOM" id="CLU_000537_8_0_11"/>
<keyword evidence="4" id="KW-1185">Reference proteome</keyword>
<feature type="domain" description="Erythromycin biosynthesis protein CIII-like C-terminal" evidence="2">
    <location>
        <begin position="312"/>
        <end position="392"/>
    </location>
</feature>
<dbReference type="FunFam" id="3.40.50.2000:FF:000009">
    <property type="entry name" value="Sterol 3-beta-glucosyltransferase UGT80A2"/>
    <property type="match status" value="1"/>
</dbReference>
<dbReference type="SUPFAM" id="SSF53756">
    <property type="entry name" value="UDP-Glycosyltransferase/glycogen phosphorylase"/>
    <property type="match status" value="1"/>
</dbReference>
<dbReference type="GO" id="GO:0005975">
    <property type="term" value="P:carbohydrate metabolic process"/>
    <property type="evidence" value="ECO:0007669"/>
    <property type="project" value="InterPro"/>
</dbReference>
<dbReference type="RefSeq" id="WP_012803436.1">
    <property type="nucleotide sequence ID" value="NC_013170.1"/>
</dbReference>
<dbReference type="CAZy" id="GT1">
    <property type="family name" value="Glycosyltransferase Family 1"/>
</dbReference>
<evidence type="ECO:0000313" key="4">
    <source>
        <dbReference type="Proteomes" id="UP000000954"/>
    </source>
</evidence>
<dbReference type="STRING" id="469378.Ccur_10600"/>
<sequence>MRVCIFTLGSRGDVQPYLALAQELIRCGHKAVLCTGGSFRTLIESHGVSFIGTSSDLMALAKTAEGKTVMEHPVRNFHKALALTKKVINPAYRKTLHEFLVTAQDADCIVYHPKALGAVDIALYYDIPCISMPPIPTIYPIKEFANLACTTRNLGPWLNRMSYRINDMAERPLIKLINDFRVHELSWKPRKPGIYTLHDEKRDIPIMYPISSLLFPEVTSWNDRVSLPGFFYTAEKNSNLPDKLQKFLSSGPQPIAITFSSMPLKLPDRFLSNLEVALQQSNNRAVLLTGNSGIDCDDTDRICVLPEMSHQTLFSHVKAVVHHGGVGTTAAALRAGIPQLIMPFSVDQPFWAKRMQLLGVGVNPLKEKNATPDLLVRLMLELESPAIVEKAASTGKIIREEDGVKNATHIIENMVEKWPLSQTRS</sequence>
<dbReference type="PANTHER" id="PTHR48050:SF13">
    <property type="entry name" value="STEROL 3-BETA-GLUCOSYLTRANSFERASE UGT80A2"/>
    <property type="match status" value="1"/>
</dbReference>
<gene>
    <name evidence="3" type="ordered locus">Ccur_10600</name>
</gene>
<dbReference type="GO" id="GO:0033072">
    <property type="term" value="P:vancomycin biosynthetic process"/>
    <property type="evidence" value="ECO:0007669"/>
    <property type="project" value="UniProtKB-ARBA"/>
</dbReference>
<reference evidence="3 4" key="1">
    <citation type="journal article" date="2009" name="Stand. Genomic Sci.">
        <title>Complete genome sequence of Cryptobacterium curtum type strain (12-3).</title>
        <authorList>
            <person name="Mavrommatis K."/>
            <person name="Pukall R."/>
            <person name="Rohde C."/>
            <person name="Chen F."/>
            <person name="Sims D."/>
            <person name="Brettin T."/>
            <person name="Kuske C."/>
            <person name="Detter J.C."/>
            <person name="Han C."/>
            <person name="Lapidus A."/>
            <person name="Copeland A."/>
            <person name="Glavina Del Rio T."/>
            <person name="Nolan M."/>
            <person name="Lucas S."/>
            <person name="Tice H."/>
            <person name="Cheng J.F."/>
            <person name="Bruce D."/>
            <person name="Goodwin L."/>
            <person name="Pitluck S."/>
            <person name="Ovchinnikova G."/>
            <person name="Pati A."/>
            <person name="Ivanova N."/>
            <person name="Chen A."/>
            <person name="Palaniappan K."/>
            <person name="Chain P."/>
            <person name="D'haeseleer P."/>
            <person name="Goker M."/>
            <person name="Bristow J."/>
            <person name="Eisen J.A."/>
            <person name="Markowitz V."/>
            <person name="Hugenholtz P."/>
            <person name="Rohde M."/>
            <person name="Klenk H.P."/>
            <person name="Kyrpides N.C."/>
        </authorList>
    </citation>
    <scope>NUCLEOTIDE SEQUENCE [LARGE SCALE GENOMIC DNA]</scope>
    <source>
        <strain evidence="4">ATCC 700683 / DSM 15641 / 12-3</strain>
    </source>
</reference>
<dbReference type="GO" id="GO:0016758">
    <property type="term" value="F:hexosyltransferase activity"/>
    <property type="evidence" value="ECO:0007669"/>
    <property type="project" value="InterPro"/>
</dbReference>
<proteinExistence type="predicted"/>
<accession>C7MPB1</accession>
<dbReference type="KEGG" id="ccu:Ccur_10600"/>
<dbReference type="Gene3D" id="3.40.50.2000">
    <property type="entry name" value="Glycogen Phosphorylase B"/>
    <property type="match status" value="2"/>
</dbReference>
<evidence type="ECO:0000259" key="2">
    <source>
        <dbReference type="Pfam" id="PF06722"/>
    </source>
</evidence>
<dbReference type="GO" id="GO:0008194">
    <property type="term" value="F:UDP-glycosyltransferase activity"/>
    <property type="evidence" value="ECO:0007669"/>
    <property type="project" value="InterPro"/>
</dbReference>
<keyword evidence="3" id="KW-0808">Transferase</keyword>
<dbReference type="Pfam" id="PF06722">
    <property type="entry name" value="EryCIII-like_C"/>
    <property type="match status" value="1"/>
</dbReference>
<dbReference type="OrthoDB" id="3253247at2"/>
<protein>
    <submittedName>
        <fullName evidence="3">Glycosyl transferase, UDP-glucuronosyltransferase</fullName>
    </submittedName>
</protein>
<feature type="domain" description="Glycosyltransferase family 28 N-terminal" evidence="1">
    <location>
        <begin position="4"/>
        <end position="67"/>
    </location>
</feature>
<organism evidence="3 4">
    <name type="scientific">Cryptobacterium curtum (strain ATCC 700683 / DSM 15641 / CCUG 43107 / 12-3)</name>
    <dbReference type="NCBI Taxonomy" id="469378"/>
    <lineage>
        <taxon>Bacteria</taxon>
        <taxon>Bacillati</taxon>
        <taxon>Actinomycetota</taxon>
        <taxon>Coriobacteriia</taxon>
        <taxon>Eggerthellales</taxon>
        <taxon>Eggerthellaceae</taxon>
        <taxon>Cryptobacterium</taxon>
    </lineage>
</organism>
<evidence type="ECO:0000313" key="3">
    <source>
        <dbReference type="EMBL" id="ACU94751.1"/>
    </source>
</evidence>